<evidence type="ECO:0000313" key="4">
    <source>
        <dbReference type="EMBL" id="GAI54094.1"/>
    </source>
</evidence>
<evidence type="ECO:0008006" key="5">
    <source>
        <dbReference type="Google" id="ProtNLM"/>
    </source>
</evidence>
<feature type="domain" description="Peptidase M16 N-terminal" evidence="2">
    <location>
        <begin position="1"/>
        <end position="110"/>
    </location>
</feature>
<feature type="non-terminal residue" evidence="4">
    <location>
        <position position="239"/>
    </location>
</feature>
<dbReference type="InterPro" id="IPR011765">
    <property type="entry name" value="Pept_M16_N"/>
</dbReference>
<evidence type="ECO:0000256" key="1">
    <source>
        <dbReference type="ARBA" id="ARBA00007261"/>
    </source>
</evidence>
<organism evidence="4">
    <name type="scientific">marine sediment metagenome</name>
    <dbReference type="NCBI Taxonomy" id="412755"/>
    <lineage>
        <taxon>unclassified sequences</taxon>
        <taxon>metagenomes</taxon>
        <taxon>ecological metagenomes</taxon>
    </lineage>
</organism>
<dbReference type="PANTHER" id="PTHR11851:SF49">
    <property type="entry name" value="MITOCHONDRIAL-PROCESSING PEPTIDASE SUBUNIT ALPHA"/>
    <property type="match status" value="1"/>
</dbReference>
<dbReference type="AlphaFoldDB" id="X1RET2"/>
<dbReference type="SUPFAM" id="SSF63411">
    <property type="entry name" value="LuxS/MPP-like metallohydrolase"/>
    <property type="match status" value="2"/>
</dbReference>
<feature type="non-terminal residue" evidence="4">
    <location>
        <position position="1"/>
    </location>
</feature>
<dbReference type="InterPro" id="IPR050361">
    <property type="entry name" value="MPP/UQCRC_Complex"/>
</dbReference>
<evidence type="ECO:0000259" key="3">
    <source>
        <dbReference type="Pfam" id="PF05193"/>
    </source>
</evidence>
<reference evidence="4" key="1">
    <citation type="journal article" date="2014" name="Front. Microbiol.">
        <title>High frequency of phylogenetically diverse reductive dehalogenase-homologous genes in deep subseafloor sedimentary metagenomes.</title>
        <authorList>
            <person name="Kawai M."/>
            <person name="Futagami T."/>
            <person name="Toyoda A."/>
            <person name="Takaki Y."/>
            <person name="Nishi S."/>
            <person name="Hori S."/>
            <person name="Arai W."/>
            <person name="Tsubouchi T."/>
            <person name="Morono Y."/>
            <person name="Uchiyama I."/>
            <person name="Ito T."/>
            <person name="Fujiyama A."/>
            <person name="Inagaki F."/>
            <person name="Takami H."/>
        </authorList>
    </citation>
    <scope>NUCLEOTIDE SEQUENCE</scope>
    <source>
        <strain evidence="4">Expedition CK06-06</strain>
    </source>
</reference>
<accession>X1RET2</accession>
<dbReference type="InterPro" id="IPR007863">
    <property type="entry name" value="Peptidase_M16_C"/>
</dbReference>
<feature type="domain" description="Peptidase M16 C-terminal" evidence="3">
    <location>
        <begin position="118"/>
        <end position="238"/>
    </location>
</feature>
<sequence>HLLFKGTPKRTTARAISEAIEGVGGILNGGTDKELTLYWCKVAQPHFELALDVLADMLLHSKFDPQDIEKERQIIIEEINMSKDSPAQRVDMLIDGLLWPKHPLGRDIAGSKESVAAITRDTMLDYRQGQYLTNNTVVTIAGNIQHQQMVTAVSQALGNWTNQRERSGHSAYREQPAQRLHVETKDTEQAHLCLALPGLSLFHPKRFTLDLLNVILGGGMGSRLFTEIRDKLGLAYSIH</sequence>
<comment type="similarity">
    <text evidence="1">Belongs to the peptidase M16 family.</text>
</comment>
<dbReference type="InterPro" id="IPR011249">
    <property type="entry name" value="Metalloenz_LuxS/M16"/>
</dbReference>
<name>X1RET2_9ZZZZ</name>
<proteinExistence type="inferred from homology"/>
<dbReference type="EMBL" id="BARV01035127">
    <property type="protein sequence ID" value="GAI54094.1"/>
    <property type="molecule type" value="Genomic_DNA"/>
</dbReference>
<dbReference type="Pfam" id="PF05193">
    <property type="entry name" value="Peptidase_M16_C"/>
    <property type="match status" value="1"/>
</dbReference>
<protein>
    <recommendedName>
        <fullName evidence="5">Peptidase M16 C-terminal domain-containing protein</fullName>
    </recommendedName>
</protein>
<gene>
    <name evidence="4" type="ORF">S06H3_54860</name>
</gene>
<dbReference type="Pfam" id="PF00675">
    <property type="entry name" value="Peptidase_M16"/>
    <property type="match status" value="1"/>
</dbReference>
<comment type="caution">
    <text evidence="4">The sequence shown here is derived from an EMBL/GenBank/DDBJ whole genome shotgun (WGS) entry which is preliminary data.</text>
</comment>
<dbReference type="PANTHER" id="PTHR11851">
    <property type="entry name" value="METALLOPROTEASE"/>
    <property type="match status" value="1"/>
</dbReference>
<dbReference type="Gene3D" id="3.30.830.10">
    <property type="entry name" value="Metalloenzyme, LuxS/M16 peptidase-like"/>
    <property type="match status" value="2"/>
</dbReference>
<dbReference type="GO" id="GO:0046872">
    <property type="term" value="F:metal ion binding"/>
    <property type="evidence" value="ECO:0007669"/>
    <property type="project" value="InterPro"/>
</dbReference>
<evidence type="ECO:0000259" key="2">
    <source>
        <dbReference type="Pfam" id="PF00675"/>
    </source>
</evidence>